<protein>
    <submittedName>
        <fullName evidence="1">MepB family protein</fullName>
    </submittedName>
</protein>
<name>A0A7Y0AMQ0_9FLAO</name>
<evidence type="ECO:0000313" key="1">
    <source>
        <dbReference type="EMBL" id="NML70149.1"/>
    </source>
</evidence>
<sequence length="190" mass="21860">MHFLLRNKLNTDLINKTTIFKSERSIMTLKNVDETIFQPLGLKLLHAEEDKESREYSGCSFVLNGLNIKFRTSKITPTKTGQFVTIWKRNEGGETAPFDSDDPFDFYLISASQDDDKGIFIFPKEILVEKAILSHGNRIGKRGIRVYPGWDLTESKQAQATQKWQTVYFIDVSQSPESYLQKAKLLFDLK</sequence>
<accession>A0A7Y0AMQ0</accession>
<organism evidence="1 2">
    <name type="scientific">Chryseobacterium antibioticum</name>
    <dbReference type="NCBI Taxonomy" id="2728847"/>
    <lineage>
        <taxon>Bacteria</taxon>
        <taxon>Pseudomonadati</taxon>
        <taxon>Bacteroidota</taxon>
        <taxon>Flavobacteriia</taxon>
        <taxon>Flavobacteriales</taxon>
        <taxon>Weeksellaceae</taxon>
        <taxon>Chryseobacterium group</taxon>
        <taxon>Chryseobacterium</taxon>
    </lineage>
</organism>
<reference evidence="1 2" key="1">
    <citation type="submission" date="2020-04" db="EMBL/GenBank/DDBJ databases">
        <title>Chryseobacterium sp. RP-3-3 sp. nov., isolated from Jeju soil.</title>
        <authorList>
            <person name="Dahal R.H."/>
        </authorList>
    </citation>
    <scope>NUCLEOTIDE SEQUENCE [LARGE SCALE GENOMIC DNA]</scope>
    <source>
        <strain evidence="1 2">RP-3-3</strain>
    </source>
</reference>
<dbReference type="Proteomes" id="UP000544054">
    <property type="component" value="Unassembled WGS sequence"/>
</dbReference>
<dbReference type="Pfam" id="PF08877">
    <property type="entry name" value="MepB-like"/>
    <property type="match status" value="1"/>
</dbReference>
<proteinExistence type="predicted"/>
<comment type="caution">
    <text evidence="1">The sequence shown here is derived from an EMBL/GenBank/DDBJ whole genome shotgun (WGS) entry which is preliminary data.</text>
</comment>
<keyword evidence="2" id="KW-1185">Reference proteome</keyword>
<dbReference type="EMBL" id="JABBGI010000011">
    <property type="protein sequence ID" value="NML70149.1"/>
    <property type="molecule type" value="Genomic_DNA"/>
</dbReference>
<evidence type="ECO:0000313" key="2">
    <source>
        <dbReference type="Proteomes" id="UP000544054"/>
    </source>
</evidence>
<dbReference type="InterPro" id="IPR011235">
    <property type="entry name" value="MepB-like"/>
</dbReference>
<dbReference type="AlphaFoldDB" id="A0A7Y0AMQ0"/>
<dbReference type="PIRSF" id="PIRSF032285">
    <property type="entry name" value="UCP032285"/>
    <property type="match status" value="1"/>
</dbReference>
<gene>
    <name evidence="1" type="ORF">HHL23_10110</name>
</gene>
<dbReference type="InterPro" id="IPR038231">
    <property type="entry name" value="MepB-like_sf"/>
</dbReference>
<dbReference type="Gene3D" id="3.40.1350.140">
    <property type="entry name" value="MepB-like"/>
    <property type="match status" value="1"/>
</dbReference>